<keyword evidence="2" id="KW-0808">Transferase</keyword>
<comment type="caution">
    <text evidence="10">The sequence shown here is derived from an EMBL/GenBank/DDBJ whole genome shotgun (WGS) entry which is preliminary data.</text>
</comment>
<feature type="compositionally biased region" description="Polar residues" evidence="8">
    <location>
        <begin position="38"/>
        <end position="51"/>
    </location>
</feature>
<gene>
    <name evidence="10" type="ORF">DPMN_173923</name>
</gene>
<sequence>MGCANGKLEPEAPSTGHLVETVYGGHRTGTRVGGTGTNVAYTNAQNRQMNGKTKGGVAPPPDGGQPKTNKKVKKYRDKFDPRVTAKYDIKALIGRGSFSRVVRVENRLTKQPYAIKMIDRVQGKEVFESELKVLRRVKHQYIIQLVEVFETKDKVYMVMELATGGELFDRIIAKGSFTERDATRVLQMVLEGVEYLHGLGIAHRDLKPENLLYYHPGHDSKIMITDFGLSATVKGESMMRTTCGTPEYIAPEILARKPYTVQVDVWAIGVITYILLSGTMPFDDENRTRLYRLILKAKYSYAGEHWKEVSDLAKNFINRCLVISASERITASETLKHPWIVSMAASASNKNLHRTISHNLLQRQSTRSRANSTKSSKSNRSTKSNKSNRSLHSEHRRVQQEEIEALLRDPEVQADLKSLGDANH</sequence>
<evidence type="ECO:0000256" key="8">
    <source>
        <dbReference type="SAM" id="MobiDB-lite"/>
    </source>
</evidence>
<evidence type="ECO:0000256" key="3">
    <source>
        <dbReference type="ARBA" id="ARBA00022741"/>
    </source>
</evidence>
<evidence type="ECO:0000259" key="9">
    <source>
        <dbReference type="PROSITE" id="PS50011"/>
    </source>
</evidence>
<dbReference type="PROSITE" id="PS00107">
    <property type="entry name" value="PROTEIN_KINASE_ATP"/>
    <property type="match status" value="1"/>
</dbReference>
<dbReference type="Gene3D" id="1.10.510.10">
    <property type="entry name" value="Transferase(Phosphotransferase) domain 1"/>
    <property type="match status" value="1"/>
</dbReference>
<feature type="region of interest" description="Disordered" evidence="8">
    <location>
        <begin position="24"/>
        <end position="73"/>
    </location>
</feature>
<dbReference type="CDD" id="cd14087">
    <property type="entry name" value="STKc_PSKH1"/>
    <property type="match status" value="1"/>
</dbReference>
<name>A0A9D4IHD9_DREPO</name>
<dbReference type="InterPro" id="IPR017441">
    <property type="entry name" value="Protein_kinase_ATP_BS"/>
</dbReference>
<dbReference type="OrthoDB" id="40902at2759"/>
<feature type="binding site" evidence="6">
    <location>
        <position position="116"/>
    </location>
    <ligand>
        <name>ATP</name>
        <dbReference type="ChEBI" id="CHEBI:30616"/>
    </ligand>
</feature>
<evidence type="ECO:0000313" key="10">
    <source>
        <dbReference type="EMBL" id="KAH3772582.1"/>
    </source>
</evidence>
<dbReference type="InterPro" id="IPR011009">
    <property type="entry name" value="Kinase-like_dom_sf"/>
</dbReference>
<keyword evidence="4" id="KW-0418">Kinase</keyword>
<evidence type="ECO:0000256" key="2">
    <source>
        <dbReference type="ARBA" id="ARBA00022679"/>
    </source>
</evidence>
<dbReference type="SMART" id="SM00220">
    <property type="entry name" value="S_TKc"/>
    <property type="match status" value="1"/>
</dbReference>
<feature type="compositionally biased region" description="Low complexity" evidence="8">
    <location>
        <begin position="365"/>
        <end position="390"/>
    </location>
</feature>
<dbReference type="PROSITE" id="PS50011">
    <property type="entry name" value="PROTEIN_KINASE_DOM"/>
    <property type="match status" value="1"/>
</dbReference>
<evidence type="ECO:0000256" key="4">
    <source>
        <dbReference type="ARBA" id="ARBA00022777"/>
    </source>
</evidence>
<reference evidence="10" key="2">
    <citation type="submission" date="2020-11" db="EMBL/GenBank/DDBJ databases">
        <authorList>
            <person name="McCartney M.A."/>
            <person name="Auch B."/>
            <person name="Kono T."/>
            <person name="Mallez S."/>
            <person name="Becker A."/>
            <person name="Gohl D.M."/>
            <person name="Silverstein K.A.T."/>
            <person name="Koren S."/>
            <person name="Bechman K.B."/>
            <person name="Herman A."/>
            <person name="Abrahante J.E."/>
            <person name="Garbe J."/>
        </authorList>
    </citation>
    <scope>NUCLEOTIDE SEQUENCE</scope>
    <source>
        <strain evidence="10">Duluth1</strain>
        <tissue evidence="10">Whole animal</tissue>
    </source>
</reference>
<dbReference type="FunFam" id="1.10.510.10:FF:000026">
    <property type="entry name" value="Calcium/calmodulin-dependent protein kinase type 1"/>
    <property type="match status" value="1"/>
</dbReference>
<keyword evidence="11" id="KW-1185">Reference proteome</keyword>
<comment type="similarity">
    <text evidence="7">Belongs to the protein kinase superfamily.</text>
</comment>
<organism evidence="10 11">
    <name type="scientific">Dreissena polymorpha</name>
    <name type="common">Zebra mussel</name>
    <name type="synonym">Mytilus polymorpha</name>
    <dbReference type="NCBI Taxonomy" id="45954"/>
    <lineage>
        <taxon>Eukaryota</taxon>
        <taxon>Metazoa</taxon>
        <taxon>Spiralia</taxon>
        <taxon>Lophotrochozoa</taxon>
        <taxon>Mollusca</taxon>
        <taxon>Bivalvia</taxon>
        <taxon>Autobranchia</taxon>
        <taxon>Heteroconchia</taxon>
        <taxon>Euheterodonta</taxon>
        <taxon>Imparidentia</taxon>
        <taxon>Neoheterodontei</taxon>
        <taxon>Myida</taxon>
        <taxon>Dreissenoidea</taxon>
        <taxon>Dreissenidae</taxon>
        <taxon>Dreissena</taxon>
    </lineage>
</organism>
<feature type="domain" description="Protein kinase" evidence="9">
    <location>
        <begin position="87"/>
        <end position="340"/>
    </location>
</feature>
<keyword evidence="3 6" id="KW-0547">Nucleotide-binding</keyword>
<dbReference type="AlphaFoldDB" id="A0A9D4IHD9"/>
<dbReference type="GO" id="GO:0004674">
    <property type="term" value="F:protein serine/threonine kinase activity"/>
    <property type="evidence" value="ECO:0007669"/>
    <property type="project" value="UniProtKB-KW"/>
</dbReference>
<evidence type="ECO:0000256" key="5">
    <source>
        <dbReference type="ARBA" id="ARBA00022840"/>
    </source>
</evidence>
<evidence type="ECO:0000256" key="6">
    <source>
        <dbReference type="PROSITE-ProRule" id="PRU10141"/>
    </source>
</evidence>
<dbReference type="PANTHER" id="PTHR24347">
    <property type="entry name" value="SERINE/THREONINE-PROTEIN KINASE"/>
    <property type="match status" value="1"/>
</dbReference>
<evidence type="ECO:0000313" key="11">
    <source>
        <dbReference type="Proteomes" id="UP000828390"/>
    </source>
</evidence>
<dbReference type="Pfam" id="PF00069">
    <property type="entry name" value="Pkinase"/>
    <property type="match status" value="1"/>
</dbReference>
<accession>A0A9D4IHD9</accession>
<dbReference type="PROSITE" id="PS00108">
    <property type="entry name" value="PROTEIN_KINASE_ST"/>
    <property type="match status" value="1"/>
</dbReference>
<evidence type="ECO:0000256" key="7">
    <source>
        <dbReference type="RuleBase" id="RU000304"/>
    </source>
</evidence>
<keyword evidence="1 7" id="KW-0723">Serine/threonine-protein kinase</keyword>
<keyword evidence="5 6" id="KW-0067">ATP-binding</keyword>
<feature type="compositionally biased region" description="Basic and acidic residues" evidence="8">
    <location>
        <begin position="391"/>
        <end position="411"/>
    </location>
</feature>
<dbReference type="EMBL" id="JAIWYP010000009">
    <property type="protein sequence ID" value="KAH3772582.1"/>
    <property type="molecule type" value="Genomic_DNA"/>
</dbReference>
<proteinExistence type="inferred from homology"/>
<reference evidence="10" key="1">
    <citation type="journal article" date="2019" name="bioRxiv">
        <title>The Genome of the Zebra Mussel, Dreissena polymorpha: A Resource for Invasive Species Research.</title>
        <authorList>
            <person name="McCartney M.A."/>
            <person name="Auch B."/>
            <person name="Kono T."/>
            <person name="Mallez S."/>
            <person name="Zhang Y."/>
            <person name="Obille A."/>
            <person name="Becker A."/>
            <person name="Abrahante J.E."/>
            <person name="Garbe J."/>
            <person name="Badalamenti J.P."/>
            <person name="Herman A."/>
            <person name="Mangelson H."/>
            <person name="Liachko I."/>
            <person name="Sullivan S."/>
            <person name="Sone E.D."/>
            <person name="Koren S."/>
            <person name="Silverstein K.A.T."/>
            <person name="Beckman K.B."/>
            <person name="Gohl D.M."/>
        </authorList>
    </citation>
    <scope>NUCLEOTIDE SEQUENCE</scope>
    <source>
        <strain evidence="10">Duluth1</strain>
        <tissue evidence="10">Whole animal</tissue>
    </source>
</reference>
<protein>
    <recommendedName>
        <fullName evidence="9">Protein kinase domain-containing protein</fullName>
    </recommendedName>
</protein>
<dbReference type="Proteomes" id="UP000828390">
    <property type="component" value="Unassembled WGS sequence"/>
</dbReference>
<dbReference type="SUPFAM" id="SSF56112">
    <property type="entry name" value="Protein kinase-like (PK-like)"/>
    <property type="match status" value="1"/>
</dbReference>
<dbReference type="GO" id="GO:0005524">
    <property type="term" value="F:ATP binding"/>
    <property type="evidence" value="ECO:0007669"/>
    <property type="project" value="UniProtKB-UniRule"/>
</dbReference>
<evidence type="ECO:0000256" key="1">
    <source>
        <dbReference type="ARBA" id="ARBA00022527"/>
    </source>
</evidence>
<dbReference type="InterPro" id="IPR008271">
    <property type="entry name" value="Ser/Thr_kinase_AS"/>
</dbReference>
<dbReference type="InterPro" id="IPR000719">
    <property type="entry name" value="Prot_kinase_dom"/>
</dbReference>
<feature type="region of interest" description="Disordered" evidence="8">
    <location>
        <begin position="359"/>
        <end position="424"/>
    </location>
</feature>